<evidence type="ECO:0000313" key="3">
    <source>
        <dbReference type="Proteomes" id="UP000000379"/>
    </source>
</evidence>
<dbReference type="eggNOG" id="COG2133">
    <property type="taxonomic scope" value="Bacteria"/>
</dbReference>
<dbReference type="InterPro" id="IPR012938">
    <property type="entry name" value="Glc/Sorbosone_DH"/>
</dbReference>
<keyword evidence="3" id="KW-1185">Reference proteome</keyword>
<dbReference type="Pfam" id="PF07995">
    <property type="entry name" value="GSDH"/>
    <property type="match status" value="1"/>
</dbReference>
<dbReference type="AlphaFoldDB" id="D7CSA3"/>
<name>D7CSA3_TRURR</name>
<feature type="domain" description="Glucose/Sorbosone dehydrogenase" evidence="1">
    <location>
        <begin position="181"/>
        <end position="293"/>
    </location>
</feature>
<evidence type="ECO:0000259" key="1">
    <source>
        <dbReference type="Pfam" id="PF07995"/>
    </source>
</evidence>
<dbReference type="Gene3D" id="2.120.10.30">
    <property type="entry name" value="TolB, C-terminal domain"/>
    <property type="match status" value="1"/>
</dbReference>
<proteinExistence type="predicted"/>
<protein>
    <submittedName>
        <fullName evidence="2">Glucose sorbosone dehydrogenase</fullName>
    </submittedName>
</protein>
<sequence length="334" mass="34807">MRSSLPGLGALVLSALLTLGWAQPLALPDGYAADPLVTGLRGPTQMTFGPDGRLWVAQLAGGENSGAGQVVAVDLRTGEREVLLKELFKPTGLAVTEADLWVMAGDRLLRAPLAGGAVGELEVVLRDLPSNGRSQGTLTLTPAGELLFETSGALTATGVREGSGALWRLDPANPAAPRPLATGLKGAYAHAFDASGTLYSTEVGDDWVDGRPPPDELNIIREGADYGWPSCYGDRQPAHNFGGTRARCAATEAPLALFARGATPTSVVGSPFEEGALLVALWAASRVVRVDARTGAVTPFITGIRLPQHLLAHEGALLVSSFADGTVYRVEARE</sequence>
<reference evidence="2 3" key="2">
    <citation type="journal article" date="2011" name="Stand. Genomic Sci.">
        <title>Complete genome sequence of Truepera radiovictrix type strain (RQ-24).</title>
        <authorList>
            <person name="Ivanova N."/>
            <person name="Rohde C."/>
            <person name="Munk C."/>
            <person name="Nolan M."/>
            <person name="Lucas S."/>
            <person name="Del Rio T.G."/>
            <person name="Tice H."/>
            <person name="Deshpande S."/>
            <person name="Cheng J.F."/>
            <person name="Tapia R."/>
            <person name="Han C."/>
            <person name="Goodwin L."/>
            <person name="Pitluck S."/>
            <person name="Liolios K."/>
            <person name="Mavromatis K."/>
            <person name="Mikhailova N."/>
            <person name="Pati A."/>
            <person name="Chen A."/>
            <person name="Palaniappan K."/>
            <person name="Land M."/>
            <person name="Hauser L."/>
            <person name="Chang Y.J."/>
            <person name="Jeffries C.D."/>
            <person name="Brambilla E."/>
            <person name="Rohde M."/>
            <person name="Goker M."/>
            <person name="Tindall B.J."/>
            <person name="Woyke T."/>
            <person name="Bristow J."/>
            <person name="Eisen J.A."/>
            <person name="Markowitz V."/>
            <person name="Hugenholtz P."/>
            <person name="Kyrpides N.C."/>
            <person name="Klenk H.P."/>
            <person name="Lapidus A."/>
        </authorList>
    </citation>
    <scope>NUCLEOTIDE SEQUENCE [LARGE SCALE GENOMIC DNA]</scope>
    <source>
        <strain evidence="3">DSM 17093 / CIP 108686 / LMG 22925 / RQ-24</strain>
    </source>
</reference>
<dbReference type="SUPFAM" id="SSF50952">
    <property type="entry name" value="Soluble quinoprotein glucose dehydrogenase"/>
    <property type="match status" value="1"/>
</dbReference>
<evidence type="ECO:0000313" key="2">
    <source>
        <dbReference type="EMBL" id="ADI13635.1"/>
    </source>
</evidence>
<dbReference type="HOGENOM" id="CLU_831392_0_0_0"/>
<dbReference type="EMBL" id="CP002049">
    <property type="protein sequence ID" value="ADI13635.1"/>
    <property type="molecule type" value="Genomic_DNA"/>
</dbReference>
<organism evidence="2 3">
    <name type="scientific">Truepera radiovictrix (strain DSM 17093 / CIP 108686 / LMG 22925 / RQ-24)</name>
    <dbReference type="NCBI Taxonomy" id="649638"/>
    <lineage>
        <taxon>Bacteria</taxon>
        <taxon>Thermotogati</taxon>
        <taxon>Deinococcota</taxon>
        <taxon>Deinococci</taxon>
        <taxon>Trueperales</taxon>
        <taxon>Trueperaceae</taxon>
        <taxon>Truepera</taxon>
    </lineage>
</organism>
<dbReference type="Proteomes" id="UP000000379">
    <property type="component" value="Chromosome"/>
</dbReference>
<dbReference type="PANTHER" id="PTHR33546">
    <property type="entry name" value="LARGE, MULTIFUNCTIONAL SECRETED PROTEIN-RELATED"/>
    <property type="match status" value="1"/>
</dbReference>
<dbReference type="OrthoDB" id="9770043at2"/>
<dbReference type="RefSeq" id="WP_013177015.1">
    <property type="nucleotide sequence ID" value="NC_014221.1"/>
</dbReference>
<dbReference type="KEGG" id="tra:Trad_0498"/>
<dbReference type="InterPro" id="IPR011041">
    <property type="entry name" value="Quinoprot_gluc/sorb_DH_b-prop"/>
</dbReference>
<gene>
    <name evidence="2" type="ordered locus">Trad_0498</name>
</gene>
<dbReference type="InterPro" id="IPR011042">
    <property type="entry name" value="6-blade_b-propeller_TolB-like"/>
</dbReference>
<reference evidence="3" key="1">
    <citation type="submission" date="2010-05" db="EMBL/GenBank/DDBJ databases">
        <title>The complete genome of Truepera radiovictris DSM 17093.</title>
        <authorList>
            <consortium name="US DOE Joint Genome Institute (JGI-PGF)"/>
            <person name="Lucas S."/>
            <person name="Copeland A."/>
            <person name="Lapidus A."/>
            <person name="Glavina del Rio T."/>
            <person name="Dalin E."/>
            <person name="Tice H."/>
            <person name="Bruce D."/>
            <person name="Goodwin L."/>
            <person name="Pitluck S."/>
            <person name="Kyrpides N."/>
            <person name="Mavromatis K."/>
            <person name="Ovchinnikova G."/>
            <person name="Munk A.C."/>
            <person name="Detter J.C."/>
            <person name="Han C."/>
            <person name="Tapia R."/>
            <person name="Land M."/>
            <person name="Hauser L."/>
            <person name="Markowitz V."/>
            <person name="Cheng J.-F."/>
            <person name="Hugenholtz P."/>
            <person name="Woyke T."/>
            <person name="Wu D."/>
            <person name="Tindall B."/>
            <person name="Pomrenke H.G."/>
            <person name="Brambilla E."/>
            <person name="Klenk H.-P."/>
            <person name="Eisen J.A."/>
        </authorList>
    </citation>
    <scope>NUCLEOTIDE SEQUENCE [LARGE SCALE GENOMIC DNA]</scope>
    <source>
        <strain evidence="3">DSM 17093 / CIP 108686 / LMG 22925 / RQ-24</strain>
    </source>
</reference>
<accession>D7CSA3</accession>
<dbReference type="PANTHER" id="PTHR33546:SF1">
    <property type="entry name" value="LARGE, MULTIFUNCTIONAL SECRETED PROTEIN"/>
    <property type="match status" value="1"/>
</dbReference>